<name>A0A1Q9AFT2_9HYPH</name>
<dbReference type="Pfam" id="PF04752">
    <property type="entry name" value="ChaC"/>
    <property type="match status" value="1"/>
</dbReference>
<dbReference type="RefSeq" id="WP_075636422.1">
    <property type="nucleotide sequence ID" value="NZ_MKIO01000039.1"/>
</dbReference>
<dbReference type="GO" id="GO:0005737">
    <property type="term" value="C:cytoplasm"/>
    <property type="evidence" value="ECO:0007669"/>
    <property type="project" value="TreeGrafter"/>
</dbReference>
<evidence type="ECO:0000256" key="1">
    <source>
        <dbReference type="ARBA" id="ARBA00012344"/>
    </source>
</evidence>
<dbReference type="PANTHER" id="PTHR12192:SF2">
    <property type="entry name" value="GLUTATHIONE-SPECIFIC GAMMA-GLUTAMYLCYCLOTRANSFERASE 2"/>
    <property type="match status" value="1"/>
</dbReference>
<evidence type="ECO:0000313" key="3">
    <source>
        <dbReference type="EMBL" id="OLP53774.1"/>
    </source>
</evidence>
<dbReference type="InterPro" id="IPR013024">
    <property type="entry name" value="GGCT-like"/>
</dbReference>
<dbReference type="EMBL" id="MKIO01000039">
    <property type="protein sequence ID" value="OLP53774.1"/>
    <property type="molecule type" value="Genomic_DNA"/>
</dbReference>
<accession>A0A1Q9AFT2</accession>
<dbReference type="GO" id="GO:0016740">
    <property type="term" value="F:transferase activity"/>
    <property type="evidence" value="ECO:0007669"/>
    <property type="project" value="UniProtKB-KW"/>
</dbReference>
<dbReference type="InterPro" id="IPR006840">
    <property type="entry name" value="ChaC"/>
</dbReference>
<reference evidence="3 4" key="1">
    <citation type="submission" date="2016-09" db="EMBL/GenBank/DDBJ databases">
        <title>Rhizobium sp. nov., a novel species isolated from the rice rhizosphere.</title>
        <authorList>
            <person name="Zhao J."/>
            <person name="Zhang X."/>
        </authorList>
    </citation>
    <scope>NUCLEOTIDE SEQUENCE [LARGE SCALE GENOMIC DNA]</scope>
    <source>
        <strain evidence="3 4">MH17</strain>
    </source>
</reference>
<evidence type="ECO:0000256" key="2">
    <source>
        <dbReference type="ARBA" id="ARBA00023239"/>
    </source>
</evidence>
<sequence length="180" mass="20093">MAGDDDLWVFGYGSLMWNPGFPEVEALRARIHGYRRALCVRSYVHRGTEASPGLVLGLDRGGSCTGMAFRVPRAERAATVHYLRERELVTHVYKERMLPIRLADGRVVMALVYVIDRDHIQYAGALTAAEAAVIVAGARGRSGENVDYLLNTLDHLRAMGIRDQWLEEVARDIDRLRASG</sequence>
<comment type="caution">
    <text evidence="3">The sequence shown here is derived from an EMBL/GenBank/DDBJ whole genome shotgun (WGS) entry which is preliminary data.</text>
</comment>
<keyword evidence="2" id="KW-0456">Lyase</keyword>
<dbReference type="EC" id="4.3.2.7" evidence="1"/>
<dbReference type="GO" id="GO:0006751">
    <property type="term" value="P:glutathione catabolic process"/>
    <property type="evidence" value="ECO:0007669"/>
    <property type="project" value="InterPro"/>
</dbReference>
<dbReference type="OrthoDB" id="9795692at2"/>
<dbReference type="PANTHER" id="PTHR12192">
    <property type="entry name" value="CATION TRANSPORT PROTEIN CHAC-RELATED"/>
    <property type="match status" value="1"/>
</dbReference>
<organism evidence="3 4">
    <name type="scientific">Xaviernesmea rhizosphaerae</name>
    <dbReference type="NCBI Taxonomy" id="1672749"/>
    <lineage>
        <taxon>Bacteria</taxon>
        <taxon>Pseudomonadati</taxon>
        <taxon>Pseudomonadota</taxon>
        <taxon>Alphaproteobacteria</taxon>
        <taxon>Hyphomicrobiales</taxon>
        <taxon>Rhizobiaceae</taxon>
        <taxon>Rhizobium/Agrobacterium group</taxon>
        <taxon>Xaviernesmea</taxon>
    </lineage>
</organism>
<dbReference type="InterPro" id="IPR036568">
    <property type="entry name" value="GGCT-like_sf"/>
</dbReference>
<dbReference type="Proteomes" id="UP000186143">
    <property type="component" value="Unassembled WGS sequence"/>
</dbReference>
<dbReference type="STRING" id="1672749.BJF92_06005"/>
<evidence type="ECO:0000313" key="4">
    <source>
        <dbReference type="Proteomes" id="UP000186143"/>
    </source>
</evidence>
<dbReference type="GO" id="GO:0061928">
    <property type="term" value="F:glutathione specific gamma-glutamylcyclotransferase activity"/>
    <property type="evidence" value="ECO:0007669"/>
    <property type="project" value="UniProtKB-EC"/>
</dbReference>
<gene>
    <name evidence="3" type="ORF">BJF92_06005</name>
</gene>
<dbReference type="Gene3D" id="3.10.490.10">
    <property type="entry name" value="Gamma-glutamyl cyclotransferase-like"/>
    <property type="match status" value="1"/>
</dbReference>
<dbReference type="CDD" id="cd06661">
    <property type="entry name" value="GGCT_like"/>
    <property type="match status" value="1"/>
</dbReference>
<keyword evidence="3" id="KW-0808">Transferase</keyword>
<dbReference type="SUPFAM" id="SSF110857">
    <property type="entry name" value="Gamma-glutamyl cyclotransferase-like"/>
    <property type="match status" value="1"/>
</dbReference>
<dbReference type="AlphaFoldDB" id="A0A1Q9AFT2"/>
<proteinExistence type="predicted"/>
<protein>
    <recommendedName>
        <fullName evidence="1">glutathione-specific gamma-glutamylcyclotransferase</fullName>
        <ecNumber evidence="1">4.3.2.7</ecNumber>
    </recommendedName>
</protein>